<dbReference type="AlphaFoldDB" id="A0A427XJN7"/>
<dbReference type="OrthoDB" id="9991317at2759"/>
<feature type="compositionally biased region" description="Acidic residues" evidence="2">
    <location>
        <begin position="840"/>
        <end position="862"/>
    </location>
</feature>
<keyword evidence="4" id="KW-1185">Reference proteome</keyword>
<evidence type="ECO:0000256" key="1">
    <source>
        <dbReference type="PROSITE-ProRule" id="PRU00339"/>
    </source>
</evidence>
<dbReference type="GO" id="GO:0006383">
    <property type="term" value="P:transcription by RNA polymerase III"/>
    <property type="evidence" value="ECO:0007669"/>
    <property type="project" value="InterPro"/>
</dbReference>
<gene>
    <name evidence="3" type="primary">TFC4</name>
    <name evidence="3" type="ORF">EHS24_001939</name>
</gene>
<dbReference type="PANTHER" id="PTHR23082:SF0">
    <property type="entry name" value="GENERAL TRANSCRIPTION FACTOR 3C POLYPEPTIDE 3"/>
    <property type="match status" value="1"/>
</dbReference>
<evidence type="ECO:0000256" key="2">
    <source>
        <dbReference type="SAM" id="MobiDB-lite"/>
    </source>
</evidence>
<evidence type="ECO:0000313" key="4">
    <source>
        <dbReference type="Proteomes" id="UP000279236"/>
    </source>
</evidence>
<dbReference type="SMART" id="SM00028">
    <property type="entry name" value="TPR"/>
    <property type="match status" value="7"/>
</dbReference>
<dbReference type="Proteomes" id="UP000279236">
    <property type="component" value="Unassembled WGS sequence"/>
</dbReference>
<dbReference type="InterPro" id="IPR019734">
    <property type="entry name" value="TPR_rpt"/>
</dbReference>
<dbReference type="PANTHER" id="PTHR23082">
    <property type="entry name" value="TRANSCRIPTION INITIATION FACTOR IIIC TFIIIC , POLYPEPTIDE 3-RELATED"/>
    <property type="match status" value="1"/>
</dbReference>
<dbReference type="GeneID" id="39586482"/>
<organism evidence="3 4">
    <name type="scientific">Apiotrichum porosum</name>
    <dbReference type="NCBI Taxonomy" id="105984"/>
    <lineage>
        <taxon>Eukaryota</taxon>
        <taxon>Fungi</taxon>
        <taxon>Dikarya</taxon>
        <taxon>Basidiomycota</taxon>
        <taxon>Agaricomycotina</taxon>
        <taxon>Tremellomycetes</taxon>
        <taxon>Trichosporonales</taxon>
        <taxon>Trichosporonaceae</taxon>
        <taxon>Apiotrichum</taxon>
    </lineage>
</organism>
<feature type="compositionally biased region" description="Basic and acidic residues" evidence="2">
    <location>
        <begin position="16"/>
        <end position="25"/>
    </location>
</feature>
<dbReference type="InterPro" id="IPR011990">
    <property type="entry name" value="TPR-like_helical_dom_sf"/>
</dbReference>
<feature type="compositionally biased region" description="Low complexity" evidence="2">
    <location>
        <begin position="26"/>
        <end position="43"/>
    </location>
</feature>
<dbReference type="STRING" id="105984.A0A427XJN7"/>
<dbReference type="EMBL" id="RSCE01000011">
    <property type="protein sequence ID" value="RSH79012.1"/>
    <property type="molecule type" value="Genomic_DNA"/>
</dbReference>
<evidence type="ECO:0000313" key="3">
    <source>
        <dbReference type="EMBL" id="RSH79012.1"/>
    </source>
</evidence>
<name>A0A427XJN7_9TREE</name>
<accession>A0A427XJN7</accession>
<feature type="repeat" description="TPR" evidence="1">
    <location>
        <begin position="204"/>
        <end position="237"/>
    </location>
</feature>
<sequence>MSGVVPARASGSRKAQRMDVDDDARSASSGSASDFADVAADDSSGVDDDSGDDYVDEDDGAPAAAQPVEDDEPRDDAIFHRIAGYVSASIPGEGGIGQGIGGESFQLDLAAIDDEELPQASKPRRRLQRVHRPTYEVQQLLGRANMAYITQNHEEAVKLFLEVIRHDPQVQASWTTLASVYDEMGQTDMSRQMRFCAAHIEEDPETWLDLAEQFRGEDNTAQALYCYRRAIKLDGSSPNLIWKLVDIYRQTGANNKAVEALKKIHRVEPTFLRDFNMLMEVHPIITESKQFAFGATAFGEAFVYNFATFDKPEDQAPENTMTIENIVIYVDYLLKSGDPETAVNTIHRGQRWLQGRKMEKGWDAVDDDSEYYPPPEDNEEDADVVEARHTGYELDNQLRYRLAIARLRLGQDDEAMIHINVIFDLDAMIHGDMFKELGEALMKRQLWETALECWAVLHDRDLEDEPDVIFKLAVCQHQLKRNAEAHESLKWVVEASPANVEARLELASVLEDMGKRTEALEIVSEVIRWGEGRSQDGQSKGERVLAQRLNKRVLEAQASSTMKGLWEDVQAAEEGINNGEAWALDKFIHAAGTMIETYRLAKSNFTKNRGITRVAKRRKYGAKNDIASQAQAMQDRLERTLGFEDDTPMDGNDKHDYEVIRQTQFYGIGCEDWLALTIKYCCVLMVKNEEDVAMDILEHVVWSGLFNTRRCEIALRLAIVACAARMRSYDRIADNCKRLSQMHQFRPEPLLLLLSALGGGFKQQAIWSNLALQKFLHREVRIYDEAVCGVKLRFNKRHYRWAQILTTGQSRRLGDIIDDGEDDDSGTPANKSQSRNPEAGGDEDDDGSDDDDGIEHDGELDEEVPKPTKHSPIFNTLYGQNMLTTKSYQSALFYFLRAYEVNEYDPFLCFLIAQAYLGRSLNRQSDNRHFQVAQGLAFLTRYRKLSPQDPQSLEEVEYNYGRAFHSLGITHLAVSHYERVLTSVRERMHETDDYEEREYIRSSSLAWESAHNLVLIYTSSGSLDLVRSRSEEWLALRD</sequence>
<feature type="region of interest" description="Disordered" evidence="2">
    <location>
        <begin position="1"/>
        <end position="74"/>
    </location>
</feature>
<reference evidence="3 4" key="1">
    <citation type="submission" date="2018-11" db="EMBL/GenBank/DDBJ databases">
        <title>Genome sequence of Apiotrichum porosum DSM 27194.</title>
        <authorList>
            <person name="Aliyu H."/>
            <person name="Gorte O."/>
            <person name="Ochsenreither K."/>
        </authorList>
    </citation>
    <scope>NUCLEOTIDE SEQUENCE [LARGE SCALE GENOMIC DNA]</scope>
    <source>
        <strain evidence="3 4">DSM 27194</strain>
    </source>
</reference>
<feature type="region of interest" description="Disordered" evidence="2">
    <location>
        <begin position="815"/>
        <end position="872"/>
    </location>
</feature>
<dbReference type="PROSITE" id="PS50005">
    <property type="entry name" value="TPR"/>
    <property type="match status" value="1"/>
</dbReference>
<dbReference type="InterPro" id="IPR039340">
    <property type="entry name" value="Tfc4/TFIIIC-102/Sfc4"/>
</dbReference>
<comment type="caution">
    <text evidence="3">The sequence shown here is derived from an EMBL/GenBank/DDBJ whole genome shotgun (WGS) entry which is preliminary data.</text>
</comment>
<feature type="compositionally biased region" description="Acidic residues" evidence="2">
    <location>
        <begin position="44"/>
        <end position="60"/>
    </location>
</feature>
<dbReference type="GO" id="GO:0000127">
    <property type="term" value="C:transcription factor TFIIIC complex"/>
    <property type="evidence" value="ECO:0007669"/>
    <property type="project" value="TreeGrafter"/>
</dbReference>
<dbReference type="SUPFAM" id="SSF48452">
    <property type="entry name" value="TPR-like"/>
    <property type="match status" value="2"/>
</dbReference>
<protein>
    <submittedName>
        <fullName evidence="3">Transcription factor TFIIIC subunit tfc4</fullName>
    </submittedName>
</protein>
<feature type="compositionally biased region" description="Polar residues" evidence="2">
    <location>
        <begin position="827"/>
        <end position="836"/>
    </location>
</feature>
<dbReference type="RefSeq" id="XP_028474159.1">
    <property type="nucleotide sequence ID" value="XM_028617696.1"/>
</dbReference>
<keyword evidence="1" id="KW-0802">TPR repeat</keyword>
<proteinExistence type="predicted"/>
<feature type="compositionally biased region" description="Acidic residues" evidence="2">
    <location>
        <begin position="816"/>
        <end position="825"/>
    </location>
</feature>
<dbReference type="Gene3D" id="1.25.40.10">
    <property type="entry name" value="Tetratricopeptide repeat domain"/>
    <property type="match status" value="3"/>
</dbReference>